<dbReference type="GO" id="GO:0005506">
    <property type="term" value="F:iron ion binding"/>
    <property type="evidence" value="ECO:0007669"/>
    <property type="project" value="InterPro"/>
</dbReference>
<evidence type="ECO:0000256" key="3">
    <source>
        <dbReference type="ARBA" id="ARBA00022617"/>
    </source>
</evidence>
<name>A0AAC9P825_9PROT</name>
<evidence type="ECO:0000256" key="10">
    <source>
        <dbReference type="PIRSR" id="PIRSR000018-51"/>
    </source>
</evidence>
<dbReference type="InterPro" id="IPR009056">
    <property type="entry name" value="Cyt_c-like_dom"/>
</dbReference>
<organism evidence="12 13">
    <name type="scientific">Granulibacter bethesdensis</name>
    <dbReference type="NCBI Taxonomy" id="364410"/>
    <lineage>
        <taxon>Bacteria</taxon>
        <taxon>Pseudomonadati</taxon>
        <taxon>Pseudomonadota</taxon>
        <taxon>Alphaproteobacteria</taxon>
        <taxon>Acetobacterales</taxon>
        <taxon>Acetobacteraceae</taxon>
        <taxon>Granulibacter</taxon>
    </lineage>
</organism>
<keyword evidence="8" id="KW-0472">Membrane</keyword>
<feature type="binding site" description="covalent" evidence="9">
    <location>
        <position position="395"/>
    </location>
    <ligand>
        <name>heme c</name>
        <dbReference type="ChEBI" id="CHEBI:61717"/>
        <label>3</label>
    </ligand>
</feature>
<dbReference type="Gene3D" id="1.10.760.10">
    <property type="entry name" value="Cytochrome c-like domain"/>
    <property type="match status" value="2"/>
</dbReference>
<dbReference type="InterPro" id="IPR051459">
    <property type="entry name" value="Cytochrome_c-type_DH"/>
</dbReference>
<keyword evidence="12" id="KW-0560">Oxidoreductase</keyword>
<comment type="cofactor">
    <cofactor evidence="9">
        <name>heme c</name>
        <dbReference type="ChEBI" id="CHEBI:61717"/>
    </cofactor>
    <text evidence="9">Binds 3 heme c groups covalently per subunit.</text>
</comment>
<evidence type="ECO:0000259" key="11">
    <source>
        <dbReference type="PROSITE" id="PS51007"/>
    </source>
</evidence>
<dbReference type="PANTHER" id="PTHR35008">
    <property type="entry name" value="BLL4482 PROTEIN-RELATED"/>
    <property type="match status" value="1"/>
</dbReference>
<dbReference type="Proteomes" id="UP000182373">
    <property type="component" value="Chromosome"/>
</dbReference>
<feature type="binding site" description="axial binding residue" evidence="10">
    <location>
        <position position="399"/>
    </location>
    <ligand>
        <name>heme c</name>
        <dbReference type="ChEBI" id="CHEBI:61717"/>
        <label>3</label>
    </ligand>
    <ligandPart>
        <name>Fe</name>
        <dbReference type="ChEBI" id="CHEBI:18248"/>
    </ligandPart>
</feature>
<dbReference type="PANTHER" id="PTHR35008:SF8">
    <property type="entry name" value="ALCOHOL DEHYDROGENASE CYTOCHROME C SUBUNIT"/>
    <property type="match status" value="1"/>
</dbReference>
<feature type="binding site" description="covalent" evidence="9">
    <location>
        <position position="268"/>
    </location>
    <ligand>
        <name>heme c</name>
        <dbReference type="ChEBI" id="CHEBI:61717"/>
        <label>2</label>
    </ligand>
</feature>
<keyword evidence="5" id="KW-0732">Signal</keyword>
<dbReference type="PIRSF" id="PIRSF000018">
    <property type="entry name" value="Mb_ADH_cyt_c"/>
    <property type="match status" value="1"/>
</dbReference>
<evidence type="ECO:0000256" key="1">
    <source>
        <dbReference type="ARBA" id="ARBA00004236"/>
    </source>
</evidence>
<keyword evidence="3 9" id="KW-0349">Heme</keyword>
<dbReference type="AlphaFoldDB" id="A0AAC9P825"/>
<dbReference type="GO" id="GO:0047113">
    <property type="term" value="F:aldehyde dehydrogenase (quinone) activity"/>
    <property type="evidence" value="ECO:0007669"/>
    <property type="project" value="UniProtKB-EC"/>
</dbReference>
<keyword evidence="7 10" id="KW-0408">Iron</keyword>
<accession>A0AAC9P825</accession>
<dbReference type="InterPro" id="IPR036909">
    <property type="entry name" value="Cyt_c-like_dom_sf"/>
</dbReference>
<feature type="binding site" description="covalent" evidence="9">
    <location>
        <position position="122"/>
    </location>
    <ligand>
        <name>heme c</name>
        <dbReference type="ChEBI" id="CHEBI:61717"/>
        <label>1</label>
    </ligand>
</feature>
<dbReference type="EC" id="1.2.5.2" evidence="12"/>
<evidence type="ECO:0000256" key="7">
    <source>
        <dbReference type="ARBA" id="ARBA00023004"/>
    </source>
</evidence>
<comment type="subcellular location">
    <subcellularLocation>
        <location evidence="1">Cell membrane</location>
    </subcellularLocation>
</comment>
<proteinExistence type="predicted"/>
<dbReference type="PROSITE" id="PS51007">
    <property type="entry name" value="CYTC"/>
    <property type="match status" value="3"/>
</dbReference>
<evidence type="ECO:0000256" key="2">
    <source>
        <dbReference type="ARBA" id="ARBA00022475"/>
    </source>
</evidence>
<evidence type="ECO:0000313" key="13">
    <source>
        <dbReference type="Proteomes" id="UP000182373"/>
    </source>
</evidence>
<evidence type="ECO:0000256" key="8">
    <source>
        <dbReference type="ARBA" id="ARBA00023136"/>
    </source>
</evidence>
<dbReference type="EMBL" id="CP018191">
    <property type="protein sequence ID" value="APH54048.1"/>
    <property type="molecule type" value="Genomic_DNA"/>
</dbReference>
<evidence type="ECO:0000256" key="5">
    <source>
        <dbReference type="ARBA" id="ARBA00022729"/>
    </source>
</evidence>
<feature type="domain" description="Cytochrome c" evidence="11">
    <location>
        <begin position="250"/>
        <end position="359"/>
    </location>
</feature>
<sequence length="493" mass="52921">MVWEKPVLRQHSLPLRMLFLRRLESVSGVYRLVWDSWQMRERGRKGCISMSDLTEIAHQDSCSTFSSGTLSGLGRAITTGLATFAIATCVAGSDMAHAGESAHDALVEKGKYLTTAADCESCHTAKGGVPFAGGREFKLPMGVLYAPNITPDKETGIGDYTDDEFVSAMWDGIGRGGRHLYPAFPYTSYTKLSRDDVLAIKAYLFSLKPVHAVSPSNSMSFPFSQRWLMVGWNMLNNPNRRFEPDSSRSAEWNRGAYLVEALGHCGECHTPRGWTYGMKNSRALSGETMQGWKAYNITSDPKQGIGDWSESELEAYLATGHSDGRGSASGPMAEAVSYSLSRLTHDDIHAMAVYLKAVPPIADGVGVAPAPEQAKTSDSATSANSEGGRLFAGACKGCHTLSGAGRQTIYAGIAGAATVSDPEGTNLVRILLDGSVLDIEKNGLPTVHAFMPSFGLSHTDAELAVLSNYVLGHFSGVRGTVTADQVKDARTAQ</sequence>
<feature type="domain" description="Cytochrome c" evidence="11">
    <location>
        <begin position="382"/>
        <end position="474"/>
    </location>
</feature>
<keyword evidence="2" id="KW-1003">Cell membrane</keyword>
<dbReference type="InterPro" id="IPR014353">
    <property type="entry name" value="Membr-bd_ADH_cyt_c"/>
</dbReference>
<dbReference type="Pfam" id="PF00034">
    <property type="entry name" value="Cytochrom_C"/>
    <property type="match status" value="2"/>
</dbReference>
<keyword evidence="4 10" id="KW-0479">Metal-binding</keyword>
<keyword evidence="6" id="KW-0677">Repeat</keyword>
<feature type="binding site" description="covalent" evidence="9">
    <location>
        <position position="265"/>
    </location>
    <ligand>
        <name>heme c</name>
        <dbReference type="ChEBI" id="CHEBI:61717"/>
        <label>2</label>
    </ligand>
</feature>
<dbReference type="GO" id="GO:0009055">
    <property type="term" value="F:electron transfer activity"/>
    <property type="evidence" value="ECO:0007669"/>
    <property type="project" value="InterPro"/>
</dbReference>
<evidence type="ECO:0000256" key="9">
    <source>
        <dbReference type="PIRSR" id="PIRSR000018-50"/>
    </source>
</evidence>
<reference evidence="13" key="1">
    <citation type="submission" date="2016-11" db="EMBL/GenBank/DDBJ databases">
        <title>Comparative genomic and phenotypic analysis of Granulibacter bethesdensis clinical isolates from patients with chronic granulomatous disease.</title>
        <authorList>
            <person name="Zarember K.A."/>
            <person name="Porcella S.F."/>
            <person name="Chu J."/>
            <person name="Ding L."/>
            <person name="Dahlstrom E."/>
            <person name="Barbian K."/>
            <person name="Martens C."/>
            <person name="Sykora L."/>
            <person name="Kramer S."/>
            <person name="Pettinato A.M."/>
            <person name="Hong H."/>
            <person name="Wald G."/>
            <person name="Berg L.J."/>
            <person name="Rogge L.S."/>
            <person name="Greenberg D.E."/>
            <person name="Falcone E.L."/>
            <person name="Neves J.F."/>
            <person name="Simoes M.J."/>
            <person name="Casal M."/>
            <person name="Rodriguez-Lopez F.C."/>
            <person name="Zelazny A."/>
            <person name="Gallin J.I."/>
            <person name="Holland S.M."/>
        </authorList>
    </citation>
    <scope>NUCLEOTIDE SEQUENCE [LARGE SCALE GENOMIC DNA]</scope>
    <source>
        <strain evidence="13">NIH9.1</strain>
    </source>
</reference>
<feature type="binding site" description="axial binding residue" evidence="10">
    <location>
        <position position="123"/>
    </location>
    <ligand>
        <name>heme c</name>
        <dbReference type="ChEBI" id="CHEBI:61717"/>
        <label>1</label>
    </ligand>
    <ligandPart>
        <name>Fe</name>
        <dbReference type="ChEBI" id="CHEBI:18248"/>
    </ligandPart>
</feature>
<evidence type="ECO:0000256" key="4">
    <source>
        <dbReference type="ARBA" id="ARBA00022723"/>
    </source>
</evidence>
<evidence type="ECO:0000256" key="6">
    <source>
        <dbReference type="ARBA" id="ARBA00022737"/>
    </source>
</evidence>
<feature type="binding site" description="covalent" evidence="9">
    <location>
        <position position="398"/>
    </location>
    <ligand>
        <name>heme c</name>
        <dbReference type="ChEBI" id="CHEBI:61717"/>
        <label>3</label>
    </ligand>
</feature>
<dbReference type="GO" id="GO:0020037">
    <property type="term" value="F:heme binding"/>
    <property type="evidence" value="ECO:0007669"/>
    <property type="project" value="InterPro"/>
</dbReference>
<protein>
    <submittedName>
        <fullName evidence="12">Membrane-bound aldehyde dehydrogenase, cytochrome c subunit</fullName>
        <ecNumber evidence="12">1.2.5.2</ecNumber>
    </submittedName>
</protein>
<feature type="domain" description="Cytochrome c" evidence="11">
    <location>
        <begin position="105"/>
        <end position="208"/>
    </location>
</feature>
<feature type="binding site" description="axial binding residue" evidence="10">
    <location>
        <position position="269"/>
    </location>
    <ligand>
        <name>heme c</name>
        <dbReference type="ChEBI" id="CHEBI:61717"/>
        <label>2</label>
    </ligand>
    <ligandPart>
        <name>Fe</name>
        <dbReference type="ChEBI" id="CHEBI:18248"/>
    </ligandPart>
</feature>
<evidence type="ECO:0000313" key="12">
    <source>
        <dbReference type="EMBL" id="APH54048.1"/>
    </source>
</evidence>
<feature type="binding site" description="covalent" evidence="9">
    <location>
        <position position="119"/>
    </location>
    <ligand>
        <name>heme c</name>
        <dbReference type="ChEBI" id="CHEBI:61717"/>
        <label>1</label>
    </ligand>
</feature>
<dbReference type="GO" id="GO:0005886">
    <property type="term" value="C:plasma membrane"/>
    <property type="evidence" value="ECO:0007669"/>
    <property type="project" value="UniProtKB-SubCell"/>
</dbReference>
<dbReference type="SUPFAM" id="SSF46626">
    <property type="entry name" value="Cytochrome c"/>
    <property type="match status" value="3"/>
</dbReference>
<gene>
    <name evidence="12" type="ORF">GbCGDNIH9_0795</name>
</gene>
<dbReference type="GO" id="GO:0016614">
    <property type="term" value="F:oxidoreductase activity, acting on CH-OH group of donors"/>
    <property type="evidence" value="ECO:0007669"/>
    <property type="project" value="InterPro"/>
</dbReference>